<evidence type="ECO:0000256" key="2">
    <source>
        <dbReference type="ARBA" id="ARBA00022729"/>
    </source>
</evidence>
<dbReference type="Pfam" id="PF16889">
    <property type="entry name" value="Hepar_II_III_N"/>
    <property type="match status" value="1"/>
</dbReference>
<evidence type="ECO:0000313" key="8">
    <source>
        <dbReference type="Proteomes" id="UP000460272"/>
    </source>
</evidence>
<dbReference type="Proteomes" id="UP000460272">
    <property type="component" value="Unassembled WGS sequence"/>
</dbReference>
<protein>
    <submittedName>
        <fullName evidence="7">Heparinase</fullName>
    </submittedName>
</protein>
<proteinExistence type="predicted"/>
<keyword evidence="2" id="KW-0732">Signal</keyword>
<dbReference type="GO" id="GO:0016829">
    <property type="term" value="F:lyase activity"/>
    <property type="evidence" value="ECO:0007669"/>
    <property type="project" value="UniProtKB-KW"/>
</dbReference>
<dbReference type="GO" id="GO:0042597">
    <property type="term" value="C:periplasmic space"/>
    <property type="evidence" value="ECO:0007669"/>
    <property type="project" value="UniProtKB-SubCell"/>
</dbReference>
<dbReference type="OrthoDB" id="4592556at2"/>
<gene>
    <name evidence="7" type="ORF">EAS64_41550</name>
</gene>
<comment type="caution">
    <text evidence="7">The sequence shown here is derived from an EMBL/GenBank/DDBJ whole genome shotgun (WGS) entry which is preliminary data.</text>
</comment>
<dbReference type="InterPro" id="IPR012480">
    <property type="entry name" value="Hepar_II_III_C"/>
</dbReference>
<keyword evidence="8" id="KW-1185">Reference proteome</keyword>
<dbReference type="Gene3D" id="2.70.98.70">
    <property type="match status" value="1"/>
</dbReference>
<comment type="subcellular location">
    <subcellularLocation>
        <location evidence="1">Periplasm</location>
    </subcellularLocation>
</comment>
<evidence type="ECO:0000259" key="5">
    <source>
        <dbReference type="Pfam" id="PF07940"/>
    </source>
</evidence>
<accession>A0A6P2BL81</accession>
<dbReference type="AlphaFoldDB" id="A0A6P2BL81"/>
<dbReference type="EMBL" id="RPFW01000012">
    <property type="protein sequence ID" value="TVY99731.1"/>
    <property type="molecule type" value="Genomic_DNA"/>
</dbReference>
<dbReference type="InterPro" id="IPR031680">
    <property type="entry name" value="Hepar_II_III_N"/>
</dbReference>
<dbReference type="PANTHER" id="PTHR39210">
    <property type="entry name" value="HEPARIN-SULFATE LYASE"/>
    <property type="match status" value="1"/>
</dbReference>
<organism evidence="7 8">
    <name type="scientific">Trebonia kvetii</name>
    <dbReference type="NCBI Taxonomy" id="2480626"/>
    <lineage>
        <taxon>Bacteria</taxon>
        <taxon>Bacillati</taxon>
        <taxon>Actinomycetota</taxon>
        <taxon>Actinomycetes</taxon>
        <taxon>Streptosporangiales</taxon>
        <taxon>Treboniaceae</taxon>
        <taxon>Trebonia</taxon>
    </lineage>
</organism>
<feature type="domain" description="Heparin-sulfate lyase N-terminal" evidence="6">
    <location>
        <begin position="146"/>
        <end position="327"/>
    </location>
</feature>
<name>A0A6P2BL81_9ACTN</name>
<dbReference type="SUPFAM" id="SSF48230">
    <property type="entry name" value="Chondroitin AC/alginate lyase"/>
    <property type="match status" value="1"/>
</dbReference>
<keyword evidence="4" id="KW-0456">Lyase</keyword>
<evidence type="ECO:0000256" key="3">
    <source>
        <dbReference type="ARBA" id="ARBA00022764"/>
    </source>
</evidence>
<evidence type="ECO:0000256" key="4">
    <source>
        <dbReference type="ARBA" id="ARBA00023239"/>
    </source>
</evidence>
<sequence length="684" mass="76138">MAVWLPIRRFVAVHATAEDQETRVTSTAKLGWYVRRLGRMSAAEIAWRAREQAIRRAWSRRQVRQGQIASGALSVAADRPFTAVLPADAAQRVPGHARDAIIADSDRLLKGEWEMLGVVRTDMKQPDWFYDPLTGRRSAPDTYAFQINQRSEEQTGNVKQVWELSRLQHLTLLATAWFLTHEEGYAQRVADQLRSWWLENPFLSGVNWTSGIEIGIRLINFAWIRRLLDSWPGAADLFEHSDLALRQVHWHQQYLAAFESRGSSANNHVIAEAAGQLAASCAFPWFTESARWRVRSAQLLERELARNTFTSGINRELASDYHGFVAELGFFAAVEADAAGTPLSAETWRLLCAMADSMAALVDERMQAPRQGDSDEGRVVLLDAPGHNRWPMLLSLGDALFGRLDWWPATLPGAGSALLGAMLGSKREIPGRPGQRPSHFKDAGITILRTARGNSPEIWCRCDGGPHGFLSIAAHAHADALSVEVRHGGVDILADPGTYCYHGEPQWRSYFRSTIAHNTVELAGRNQSIEGGPFMWLRHARAREIQVADLSWTAEHDGYVSLRPPVRHRRSVRLDPEAACLEITDVVTGDSDDMRLAFHLGPDVRAELADDCALLEWTSAGSTYAARLELAHGLRWSLHRGETVPILGWYSPGLGRRVPAVSLIGEGRCRQRTSLVTTLNFAAS</sequence>
<keyword evidence="3" id="KW-0574">Periplasm</keyword>
<feature type="domain" description="Heparinase II/III-like C-terminal" evidence="5">
    <location>
        <begin position="433"/>
        <end position="670"/>
    </location>
</feature>
<dbReference type="Pfam" id="PF07940">
    <property type="entry name" value="Hepar_II_III_C"/>
    <property type="match status" value="1"/>
</dbReference>
<dbReference type="InterPro" id="IPR008929">
    <property type="entry name" value="Chondroitin_lyas"/>
</dbReference>
<dbReference type="Gene3D" id="1.50.10.100">
    <property type="entry name" value="Chondroitin AC/alginate lyase"/>
    <property type="match status" value="1"/>
</dbReference>
<evidence type="ECO:0000259" key="6">
    <source>
        <dbReference type="Pfam" id="PF16889"/>
    </source>
</evidence>
<dbReference type="PANTHER" id="PTHR39210:SF1">
    <property type="entry name" value="HEPARIN-SULFATE LYASE"/>
    <property type="match status" value="1"/>
</dbReference>
<reference evidence="7 8" key="1">
    <citation type="submission" date="2018-11" db="EMBL/GenBank/DDBJ databases">
        <title>Trebonia kvetii gen.nov., sp.nov., a novel acidophilic actinobacterium, and proposal of the new actinobacterial family Treboniaceae fam. nov.</title>
        <authorList>
            <person name="Rapoport D."/>
            <person name="Sagova-Mareckova M."/>
            <person name="Sedlacek I."/>
            <person name="Provaznik J."/>
            <person name="Kralova S."/>
            <person name="Pavlinic D."/>
            <person name="Benes V."/>
            <person name="Kopecky J."/>
        </authorList>
    </citation>
    <scope>NUCLEOTIDE SEQUENCE [LARGE SCALE GENOMIC DNA]</scope>
    <source>
        <strain evidence="7 8">15Tr583</strain>
    </source>
</reference>
<evidence type="ECO:0000256" key="1">
    <source>
        <dbReference type="ARBA" id="ARBA00004418"/>
    </source>
</evidence>
<evidence type="ECO:0000313" key="7">
    <source>
        <dbReference type="EMBL" id="TVY99731.1"/>
    </source>
</evidence>